<dbReference type="Pfam" id="PF13519">
    <property type="entry name" value="VWA_2"/>
    <property type="match status" value="1"/>
</dbReference>
<protein>
    <submittedName>
        <fullName evidence="3">VWA domain-containing protein</fullName>
    </submittedName>
</protein>
<keyword evidence="4" id="KW-1185">Reference proteome</keyword>
<accession>A0A6N9NJU9</accession>
<evidence type="ECO:0000256" key="1">
    <source>
        <dbReference type="SAM" id="SignalP"/>
    </source>
</evidence>
<evidence type="ECO:0000313" key="4">
    <source>
        <dbReference type="Proteomes" id="UP000470771"/>
    </source>
</evidence>
<dbReference type="InterPro" id="IPR036465">
    <property type="entry name" value="vWFA_dom_sf"/>
</dbReference>
<dbReference type="SMART" id="SM00327">
    <property type="entry name" value="VWA"/>
    <property type="match status" value="1"/>
</dbReference>
<dbReference type="Gene3D" id="3.40.50.410">
    <property type="entry name" value="von Willebrand factor, type A domain"/>
    <property type="match status" value="1"/>
</dbReference>
<keyword evidence="1" id="KW-0732">Signal</keyword>
<dbReference type="EMBL" id="WWNE01000005">
    <property type="protein sequence ID" value="NBG65470.1"/>
    <property type="molecule type" value="Genomic_DNA"/>
</dbReference>
<gene>
    <name evidence="3" type="ORF">GQN54_05045</name>
</gene>
<feature type="signal peptide" evidence="1">
    <location>
        <begin position="1"/>
        <end position="30"/>
    </location>
</feature>
<proteinExistence type="predicted"/>
<evidence type="ECO:0000313" key="3">
    <source>
        <dbReference type="EMBL" id="NBG65470.1"/>
    </source>
</evidence>
<feature type="chain" id="PRO_5026649411" evidence="1">
    <location>
        <begin position="31"/>
        <end position="464"/>
    </location>
</feature>
<organism evidence="3 4">
    <name type="scientific">Acidiluteibacter ferrifornacis</name>
    <dbReference type="NCBI Taxonomy" id="2692424"/>
    <lineage>
        <taxon>Bacteria</taxon>
        <taxon>Pseudomonadati</taxon>
        <taxon>Bacteroidota</taxon>
        <taxon>Flavobacteriia</taxon>
        <taxon>Flavobacteriales</taxon>
        <taxon>Cryomorphaceae</taxon>
        <taxon>Acidiluteibacter</taxon>
    </lineage>
</organism>
<dbReference type="RefSeq" id="WP_160632426.1">
    <property type="nucleotide sequence ID" value="NZ_WWNE01000005.1"/>
</dbReference>
<dbReference type="SUPFAM" id="SSF53300">
    <property type="entry name" value="vWA-like"/>
    <property type="match status" value="1"/>
</dbReference>
<dbReference type="Proteomes" id="UP000470771">
    <property type="component" value="Unassembled WGS sequence"/>
</dbReference>
<dbReference type="PROSITE" id="PS50234">
    <property type="entry name" value="VWFA"/>
    <property type="match status" value="1"/>
</dbReference>
<comment type="caution">
    <text evidence="3">The sequence shown here is derived from an EMBL/GenBank/DDBJ whole genome shotgun (WGS) entry which is preliminary data.</text>
</comment>
<dbReference type="InterPro" id="IPR002035">
    <property type="entry name" value="VWF_A"/>
</dbReference>
<sequence length="464" mass="51605">MKNRLKTNIRQLLMALFIGVAFLLTHDVAAQAPKKTRILFVLDGSQSMYARWENGQKMQVATRLLGEMVDSLKSVENVEVALRAFGHTYRVVQGDRSCTDTKLEVPFGKSNHDKIISKLREIRPMGTTLIAYSLEQAANDFPTCTDCRNIIVLITDGIEECDGDPCAVSLALQRKGVILKPFVIGLGLDPSIMDAFKCIGNFYDARNESTFKQVLDIVISQALNNTTAQVNLLDIYNKPTETNVAMTFYDAFTGMPRYNFVHTLDSRGNPDTIPVDPLGKYNLVVHTTPEVEKKDIELTAGTHNYIAVDAAQGSLLLQMNGFNEYQKLQAIVRKSGEMKTLYAHAFDEEKKYLVGKYDLEILTLPRILLPSVNIAQSNVTKIMIPQPGVAAIGMGVKGYGTIFVEKGDLLEKVTDLNVNSVRESIVLQPGSYKLVFRPLNARLSIYTKEISFTITSGQTTQVKF</sequence>
<evidence type="ECO:0000259" key="2">
    <source>
        <dbReference type="PROSITE" id="PS50234"/>
    </source>
</evidence>
<reference evidence="3 4" key="1">
    <citation type="submission" date="2019-12" db="EMBL/GenBank/DDBJ databases">
        <authorList>
            <person name="Zhao J."/>
        </authorList>
    </citation>
    <scope>NUCLEOTIDE SEQUENCE [LARGE SCALE GENOMIC DNA]</scope>
    <source>
        <strain evidence="3 4">S-15</strain>
    </source>
</reference>
<name>A0A6N9NJU9_9FLAO</name>
<dbReference type="AlphaFoldDB" id="A0A6N9NJU9"/>
<feature type="domain" description="VWFA" evidence="2">
    <location>
        <begin position="37"/>
        <end position="230"/>
    </location>
</feature>